<dbReference type="PANTHER" id="PTHR30126:SF77">
    <property type="entry name" value="TRANSCRIPTIONAL REGULATORY PROTEIN"/>
    <property type="match status" value="1"/>
</dbReference>
<dbReference type="Pfam" id="PF00126">
    <property type="entry name" value="HTH_1"/>
    <property type="match status" value="1"/>
</dbReference>
<feature type="domain" description="HTH lysR-type" evidence="5">
    <location>
        <begin position="4"/>
        <end position="61"/>
    </location>
</feature>
<dbReference type="Gene3D" id="3.40.190.290">
    <property type="match status" value="1"/>
</dbReference>
<keyword evidence="3" id="KW-0238">DNA-binding</keyword>
<name>A0A849KXV8_9HYPH</name>
<gene>
    <name evidence="6" type="ORF">HKX02_22480</name>
</gene>
<dbReference type="CDD" id="cd05466">
    <property type="entry name" value="PBP2_LTTR_substrate"/>
    <property type="match status" value="1"/>
</dbReference>
<proteinExistence type="inferred from homology"/>
<evidence type="ECO:0000256" key="4">
    <source>
        <dbReference type="ARBA" id="ARBA00023163"/>
    </source>
</evidence>
<keyword evidence="4" id="KW-0804">Transcription</keyword>
<keyword evidence="7" id="KW-1185">Reference proteome</keyword>
<dbReference type="InterPro" id="IPR036388">
    <property type="entry name" value="WH-like_DNA-bd_sf"/>
</dbReference>
<evidence type="ECO:0000259" key="5">
    <source>
        <dbReference type="PROSITE" id="PS50931"/>
    </source>
</evidence>
<dbReference type="RefSeq" id="WP_124915741.1">
    <property type="nucleotide sequence ID" value="NZ_JABFCY010000018.1"/>
</dbReference>
<evidence type="ECO:0000256" key="2">
    <source>
        <dbReference type="ARBA" id="ARBA00023015"/>
    </source>
</evidence>
<comment type="similarity">
    <text evidence="1">Belongs to the LysR transcriptional regulatory family.</text>
</comment>
<protein>
    <submittedName>
        <fullName evidence="6">LysR family transcriptional regulator</fullName>
    </submittedName>
</protein>
<organism evidence="6 7">
    <name type="scientific">Ochrobactrum soli</name>
    <dbReference type="NCBI Taxonomy" id="2448455"/>
    <lineage>
        <taxon>Bacteria</taxon>
        <taxon>Pseudomonadati</taxon>
        <taxon>Pseudomonadota</taxon>
        <taxon>Alphaproteobacteria</taxon>
        <taxon>Hyphomicrobiales</taxon>
        <taxon>Brucellaceae</taxon>
        <taxon>Brucella/Ochrobactrum group</taxon>
        <taxon>Ochrobactrum</taxon>
    </lineage>
</organism>
<dbReference type="EMBL" id="JABFCY010000018">
    <property type="protein sequence ID" value="NNU63004.1"/>
    <property type="molecule type" value="Genomic_DNA"/>
</dbReference>
<dbReference type="PANTHER" id="PTHR30126">
    <property type="entry name" value="HTH-TYPE TRANSCRIPTIONAL REGULATOR"/>
    <property type="match status" value="1"/>
</dbReference>
<dbReference type="InterPro" id="IPR000847">
    <property type="entry name" value="LysR_HTH_N"/>
</dbReference>
<dbReference type="GO" id="GO:0003700">
    <property type="term" value="F:DNA-binding transcription factor activity"/>
    <property type="evidence" value="ECO:0007669"/>
    <property type="project" value="InterPro"/>
</dbReference>
<dbReference type="AlphaFoldDB" id="A0A849KXV8"/>
<evidence type="ECO:0000313" key="6">
    <source>
        <dbReference type="EMBL" id="NNU63004.1"/>
    </source>
</evidence>
<comment type="caution">
    <text evidence="6">The sequence shown here is derived from an EMBL/GenBank/DDBJ whole genome shotgun (WGS) entry which is preliminary data.</text>
</comment>
<evidence type="ECO:0000256" key="3">
    <source>
        <dbReference type="ARBA" id="ARBA00023125"/>
    </source>
</evidence>
<evidence type="ECO:0000256" key="1">
    <source>
        <dbReference type="ARBA" id="ARBA00009437"/>
    </source>
</evidence>
<dbReference type="Proteomes" id="UP000574931">
    <property type="component" value="Unassembled WGS sequence"/>
</dbReference>
<sequence>MMRLTFSQLETFYWVSQLGSVHKAANHLNIAQPTASLRLKELRDALQTDLFERNGSGLVVTPDGKALLPHISTIMNEIAEIRQKNTALPLVGPVRVGLAEGFAVNCLPPLLDTLQQEHPQLTPEWSISISTGLEAAILEDRLDLAVILNPTGHEKMTLQPLGVQPTTWVIPSAWHISQPVTPKDLWLRPVVTNPAPSAMYRQVTGWFASEALFPSQVSICTSVAVIAELVAGGLGAAILPVRMAERYVKDGGMRMVGTHPPVENGRLFIASRTGVEDTKVIAVSRIIRKIIQDLDYVGIGTRTHV</sequence>
<accession>A0A849KXV8</accession>
<dbReference type="InterPro" id="IPR005119">
    <property type="entry name" value="LysR_subst-bd"/>
</dbReference>
<evidence type="ECO:0000313" key="7">
    <source>
        <dbReference type="Proteomes" id="UP000574931"/>
    </source>
</evidence>
<reference evidence="6 7" key="1">
    <citation type="submission" date="2020-05" db="EMBL/GenBank/DDBJ databases">
        <title>Draft Genome Sequence of Ochrobactrum soli Isolated from Stable Fly Gut.</title>
        <authorList>
            <person name="Pileggi M.T."/>
            <person name="Vazhakkala L.J."/>
            <person name="Wong C.N."/>
        </authorList>
    </citation>
    <scope>NUCLEOTIDE SEQUENCE [LARGE SCALE GENOMIC DNA]</scope>
    <source>
        <strain evidence="6 7">MTP-C0764</strain>
    </source>
</reference>
<dbReference type="SUPFAM" id="SSF46785">
    <property type="entry name" value="Winged helix' DNA-binding domain"/>
    <property type="match status" value="1"/>
</dbReference>
<dbReference type="Gene3D" id="1.10.10.10">
    <property type="entry name" value="Winged helix-like DNA-binding domain superfamily/Winged helix DNA-binding domain"/>
    <property type="match status" value="1"/>
</dbReference>
<dbReference type="GO" id="GO:0000976">
    <property type="term" value="F:transcription cis-regulatory region binding"/>
    <property type="evidence" value="ECO:0007669"/>
    <property type="project" value="TreeGrafter"/>
</dbReference>
<dbReference type="InterPro" id="IPR036390">
    <property type="entry name" value="WH_DNA-bd_sf"/>
</dbReference>
<dbReference type="SUPFAM" id="SSF53850">
    <property type="entry name" value="Periplasmic binding protein-like II"/>
    <property type="match status" value="1"/>
</dbReference>
<dbReference type="PROSITE" id="PS50931">
    <property type="entry name" value="HTH_LYSR"/>
    <property type="match status" value="1"/>
</dbReference>
<keyword evidence="2" id="KW-0805">Transcription regulation</keyword>
<dbReference type="PRINTS" id="PR00039">
    <property type="entry name" value="HTHLYSR"/>
</dbReference>
<dbReference type="Pfam" id="PF03466">
    <property type="entry name" value="LysR_substrate"/>
    <property type="match status" value="1"/>
</dbReference>